<proteinExistence type="predicted"/>
<dbReference type="GeneID" id="17283939"/>
<organism evidence="1 2">
    <name type="scientific">Emiliania huxleyi (strain CCMP1516)</name>
    <dbReference type="NCBI Taxonomy" id="280463"/>
    <lineage>
        <taxon>Eukaryota</taxon>
        <taxon>Haptista</taxon>
        <taxon>Haptophyta</taxon>
        <taxon>Prymnesiophyceae</taxon>
        <taxon>Isochrysidales</taxon>
        <taxon>Noelaerhabdaceae</taxon>
        <taxon>Emiliania</taxon>
    </lineage>
</organism>
<evidence type="ECO:0000313" key="1">
    <source>
        <dbReference type="EnsemblProtists" id="EOD38667"/>
    </source>
</evidence>
<reference evidence="2" key="1">
    <citation type="journal article" date="2013" name="Nature">
        <title>Pan genome of the phytoplankton Emiliania underpins its global distribution.</title>
        <authorList>
            <person name="Read B.A."/>
            <person name="Kegel J."/>
            <person name="Klute M.J."/>
            <person name="Kuo A."/>
            <person name="Lefebvre S.C."/>
            <person name="Maumus F."/>
            <person name="Mayer C."/>
            <person name="Miller J."/>
            <person name="Monier A."/>
            <person name="Salamov A."/>
            <person name="Young J."/>
            <person name="Aguilar M."/>
            <person name="Claverie J.M."/>
            <person name="Frickenhaus S."/>
            <person name="Gonzalez K."/>
            <person name="Herman E.K."/>
            <person name="Lin Y.C."/>
            <person name="Napier J."/>
            <person name="Ogata H."/>
            <person name="Sarno A.F."/>
            <person name="Shmutz J."/>
            <person name="Schroeder D."/>
            <person name="de Vargas C."/>
            <person name="Verret F."/>
            <person name="von Dassow P."/>
            <person name="Valentin K."/>
            <person name="Van de Peer Y."/>
            <person name="Wheeler G."/>
            <person name="Dacks J.B."/>
            <person name="Delwiche C.F."/>
            <person name="Dyhrman S.T."/>
            <person name="Glockner G."/>
            <person name="John U."/>
            <person name="Richards T."/>
            <person name="Worden A.Z."/>
            <person name="Zhang X."/>
            <person name="Grigoriev I.V."/>
            <person name="Allen A.E."/>
            <person name="Bidle K."/>
            <person name="Borodovsky M."/>
            <person name="Bowler C."/>
            <person name="Brownlee C."/>
            <person name="Cock J.M."/>
            <person name="Elias M."/>
            <person name="Gladyshev V.N."/>
            <person name="Groth M."/>
            <person name="Guda C."/>
            <person name="Hadaegh A."/>
            <person name="Iglesias-Rodriguez M.D."/>
            <person name="Jenkins J."/>
            <person name="Jones B.M."/>
            <person name="Lawson T."/>
            <person name="Leese F."/>
            <person name="Lindquist E."/>
            <person name="Lobanov A."/>
            <person name="Lomsadze A."/>
            <person name="Malik S.B."/>
            <person name="Marsh M.E."/>
            <person name="Mackinder L."/>
            <person name="Mock T."/>
            <person name="Mueller-Roeber B."/>
            <person name="Pagarete A."/>
            <person name="Parker M."/>
            <person name="Probert I."/>
            <person name="Quesneville H."/>
            <person name="Raines C."/>
            <person name="Rensing S.A."/>
            <person name="Riano-Pachon D.M."/>
            <person name="Richier S."/>
            <person name="Rokitta S."/>
            <person name="Shiraiwa Y."/>
            <person name="Soanes D.M."/>
            <person name="van der Giezen M."/>
            <person name="Wahlund T.M."/>
            <person name="Williams B."/>
            <person name="Wilson W."/>
            <person name="Wolfe G."/>
            <person name="Wurch L.L."/>
        </authorList>
    </citation>
    <scope>NUCLEOTIDE SEQUENCE</scope>
</reference>
<keyword evidence="2" id="KW-1185">Reference proteome</keyword>
<dbReference type="RefSeq" id="XP_005791096.1">
    <property type="nucleotide sequence ID" value="XM_005791039.1"/>
</dbReference>
<name>A0A0D3KSD2_EMIH1</name>
<evidence type="ECO:0000313" key="2">
    <source>
        <dbReference type="Proteomes" id="UP000013827"/>
    </source>
</evidence>
<dbReference type="PaxDb" id="2903-EOD38667"/>
<sequence length="46" mass="4800">VAKRELAAAIPLLRPTRKIFAEVSPVYAPRADAASSGVCVLGSCDE</sequence>
<reference evidence="1" key="2">
    <citation type="submission" date="2024-10" db="UniProtKB">
        <authorList>
            <consortium name="EnsemblProtists"/>
        </authorList>
    </citation>
    <scope>IDENTIFICATION</scope>
</reference>
<dbReference type="KEGG" id="ehx:EMIHUDRAFT_631960"/>
<dbReference type="Proteomes" id="UP000013827">
    <property type="component" value="Unassembled WGS sequence"/>
</dbReference>
<accession>A0A0D3KSD2</accession>
<dbReference type="AlphaFoldDB" id="A0A0D3KSD2"/>
<protein>
    <submittedName>
        <fullName evidence="1">Uncharacterized protein</fullName>
    </submittedName>
</protein>
<dbReference type="EnsemblProtists" id="EOD38667">
    <property type="protein sequence ID" value="EOD38667"/>
    <property type="gene ID" value="EMIHUDRAFT_631960"/>
</dbReference>
<dbReference type="HOGENOM" id="CLU_3194279_0_0_1"/>